<sequence>MLSMKIPAIVPSFECPIISVDYCISVKLDTDSLFGGTLKVEFPLIIGTIPIRQMTPLAGSAVPAVYPTVSPSAPPEPVVVGGAVGGPVCLCVKMEHCQLEYDKATVTDGIVSGKVIIQNKEPIKARFLKIRILGTANIHSEECENKMKLNEYLKHEPEHSSQSSNNYECLINTYIMLWESSVEEDNIPAGNHEFPFSFTLPANSPPTFFGQYGKIEYSTKVELDRPWKLNKKLKRPVLVWPKCDLNLFPNAASSVEKTAEQVIKTADKNVDLVLKEGLVTLRASIPKQGYVHGEIIQIKLNIQNESARPVLKVRAEIFQFGKYWLRHKGTTDVRFSKTCLAKTSEDIKIEPKTKGEAIISIEVPNCVPNFQSSLIHVFYNVLVGFEEPTFGGVLAAGFYLLIGTVPIREIQMAEKAVQTVYPTVSPSAPPEPPEPVEAFGGSVYPSSSASLYPVVAGGASSVYPSAQIVSPGGGAPQGIVPSDPPPSYEESMYAGNAEDSKTFAPHYPVYNNLPQDNPAQATLLPTENKF</sequence>
<dbReference type="GO" id="GO:0005737">
    <property type="term" value="C:cytoplasm"/>
    <property type="evidence" value="ECO:0007669"/>
    <property type="project" value="TreeGrafter"/>
</dbReference>
<dbReference type="Pfam" id="PF00339">
    <property type="entry name" value="Arrestin_N"/>
    <property type="match status" value="1"/>
</dbReference>
<reference evidence="5" key="1">
    <citation type="submission" date="2016-11" db="UniProtKB">
        <authorList>
            <consortium name="WormBaseParasite"/>
        </authorList>
    </citation>
    <scope>IDENTIFICATION</scope>
</reference>
<dbReference type="Proteomes" id="UP000095282">
    <property type="component" value="Unplaced"/>
</dbReference>
<dbReference type="SMART" id="SM01017">
    <property type="entry name" value="Arrestin_C"/>
    <property type="match status" value="1"/>
</dbReference>
<dbReference type="STRING" id="1561998.A0A1I7T7U8"/>
<keyword evidence="4" id="KW-1185">Reference proteome</keyword>
<dbReference type="InterPro" id="IPR050357">
    <property type="entry name" value="Arrestin_domain-protein"/>
</dbReference>
<organism evidence="4 5">
    <name type="scientific">Caenorhabditis tropicalis</name>
    <dbReference type="NCBI Taxonomy" id="1561998"/>
    <lineage>
        <taxon>Eukaryota</taxon>
        <taxon>Metazoa</taxon>
        <taxon>Ecdysozoa</taxon>
        <taxon>Nematoda</taxon>
        <taxon>Chromadorea</taxon>
        <taxon>Rhabditida</taxon>
        <taxon>Rhabditina</taxon>
        <taxon>Rhabditomorpha</taxon>
        <taxon>Rhabditoidea</taxon>
        <taxon>Rhabditidae</taxon>
        <taxon>Peloderinae</taxon>
        <taxon>Caenorhabditis</taxon>
    </lineage>
</organism>
<protein>
    <submittedName>
        <fullName evidence="5">Arrestin_C domain-containing protein</fullName>
    </submittedName>
</protein>
<dbReference type="WBParaSite" id="Csp11.Scaffold535.g3262.t2">
    <property type="protein sequence ID" value="Csp11.Scaffold535.g3262.t2"/>
    <property type="gene ID" value="Csp11.Scaffold535.g3262"/>
</dbReference>
<comment type="similarity">
    <text evidence="1">Belongs to the arrestin family.</text>
</comment>
<feature type="region of interest" description="Disordered" evidence="2">
    <location>
        <begin position="474"/>
        <end position="530"/>
    </location>
</feature>
<dbReference type="AlphaFoldDB" id="A0A1I7T7U8"/>
<dbReference type="SUPFAM" id="SSF81296">
    <property type="entry name" value="E set domains"/>
    <property type="match status" value="3"/>
</dbReference>
<dbReference type="GO" id="GO:0015031">
    <property type="term" value="P:protein transport"/>
    <property type="evidence" value="ECO:0007669"/>
    <property type="project" value="TreeGrafter"/>
</dbReference>
<dbReference type="InterPro" id="IPR011022">
    <property type="entry name" value="Arrestin_C-like"/>
</dbReference>
<dbReference type="InterPro" id="IPR011021">
    <property type="entry name" value="Arrestin-like_N"/>
</dbReference>
<dbReference type="Pfam" id="PF02752">
    <property type="entry name" value="Arrestin_C"/>
    <property type="match status" value="2"/>
</dbReference>
<feature type="domain" description="Arrestin C-terminal-like" evidence="3">
    <location>
        <begin position="275"/>
        <end position="407"/>
    </location>
</feature>
<accession>A0A1I7T7U8</accession>
<dbReference type="InterPro" id="IPR014756">
    <property type="entry name" value="Ig_E-set"/>
</dbReference>
<dbReference type="InterPro" id="IPR014752">
    <property type="entry name" value="Arrestin-like_C"/>
</dbReference>
<evidence type="ECO:0000313" key="5">
    <source>
        <dbReference type="WBParaSite" id="Csp11.Scaffold535.g3262.t2"/>
    </source>
</evidence>
<dbReference type="PANTHER" id="PTHR11188">
    <property type="entry name" value="ARRESTIN DOMAIN CONTAINING PROTEIN"/>
    <property type="match status" value="1"/>
</dbReference>
<evidence type="ECO:0000313" key="4">
    <source>
        <dbReference type="Proteomes" id="UP000095282"/>
    </source>
</evidence>
<evidence type="ECO:0000256" key="2">
    <source>
        <dbReference type="SAM" id="MobiDB-lite"/>
    </source>
</evidence>
<dbReference type="Gene3D" id="2.60.40.640">
    <property type="match status" value="3"/>
</dbReference>
<evidence type="ECO:0000259" key="3">
    <source>
        <dbReference type="SMART" id="SM01017"/>
    </source>
</evidence>
<dbReference type="PANTHER" id="PTHR11188:SF178">
    <property type="entry name" value="ARRESTIN C-TERMINAL-LIKE DOMAIN-CONTAINING PROTEIN"/>
    <property type="match status" value="1"/>
</dbReference>
<name>A0A1I7T7U8_9PELO</name>
<feature type="compositionally biased region" description="Polar residues" evidence="2">
    <location>
        <begin position="512"/>
        <end position="530"/>
    </location>
</feature>
<evidence type="ECO:0000256" key="1">
    <source>
        <dbReference type="ARBA" id="ARBA00005298"/>
    </source>
</evidence>
<proteinExistence type="inferred from homology"/>